<evidence type="ECO:0000256" key="7">
    <source>
        <dbReference type="ARBA" id="ARBA00022729"/>
    </source>
</evidence>
<dbReference type="PANTHER" id="PTHR32234">
    <property type="entry name" value="THIOL:DISULFIDE INTERCHANGE PROTEIN DSBD"/>
    <property type="match status" value="1"/>
</dbReference>
<dbReference type="CDD" id="cd02953">
    <property type="entry name" value="DsbDgamma"/>
    <property type="match status" value="1"/>
</dbReference>
<dbReference type="PANTHER" id="PTHR32234:SF0">
    <property type="entry name" value="THIOL:DISULFIDE INTERCHANGE PROTEIN DSBD"/>
    <property type="match status" value="1"/>
</dbReference>
<dbReference type="EC" id="1.8.1.8" evidence="18"/>
<proteinExistence type="inferred from homology"/>
<comment type="caution">
    <text evidence="18">Lacks conserved residue(s) required for the propagation of feature annotation.</text>
</comment>
<feature type="signal peptide" evidence="18">
    <location>
        <begin position="1"/>
        <end position="19"/>
    </location>
</feature>
<feature type="disulfide bond" description="Redox-active" evidence="18">
    <location>
        <begin position="493"/>
        <end position="496"/>
    </location>
</feature>
<evidence type="ECO:0000256" key="2">
    <source>
        <dbReference type="ARBA" id="ARBA00007241"/>
    </source>
</evidence>
<dbReference type="Gene3D" id="3.40.30.10">
    <property type="entry name" value="Glutaredoxin"/>
    <property type="match status" value="1"/>
</dbReference>
<dbReference type="Pfam" id="PF02683">
    <property type="entry name" value="DsbD_TM"/>
    <property type="match status" value="1"/>
</dbReference>
<dbReference type="HAMAP" id="MF_00399">
    <property type="entry name" value="DbsD"/>
    <property type="match status" value="1"/>
</dbReference>
<keyword evidence="15 18" id="KW-0676">Redox-active center</keyword>
<dbReference type="InterPro" id="IPR017937">
    <property type="entry name" value="Thioredoxin_CS"/>
</dbReference>
<comment type="similarity">
    <text evidence="2 18">Belongs to the thioredoxin family. DsbD subfamily.</text>
</comment>
<dbReference type="EMBL" id="MLHQ01000002">
    <property type="protein sequence ID" value="OOF60092.1"/>
    <property type="molecule type" value="Genomic_DNA"/>
</dbReference>
<keyword evidence="7 18" id="KW-0732">Signal</keyword>
<feature type="transmembrane region" description="Helical" evidence="18">
    <location>
        <begin position="331"/>
        <end position="352"/>
    </location>
</feature>
<dbReference type="OrthoDB" id="9811036at2"/>
<sequence precursor="true">MKNYFLFFTLIFTSIFSQAGLFDNKSSFLNVDDAFPLSAEISADKKQLHLHWNIAEGYYLYQDKIEAKKEEDSSSLAVNFAQAAEIHQDPYFGEVKVFTQPLDAYFSVPELTSEQHIEVSYQGCTEGFCYPPEMKSLRVADLPIASFDVKTEEKSTALQAEQDRLAAGLFQSKYAVLGFFLLGLGLAFTPCVLPMLPLLSAIVIGQQHRPNMMRAFSLSFLYVQGMALTYTLLGLTVAAIGLPFQIALQHPYVMIALSIVFTLLALSMFGVFTLQLPTALQTKLTSLSQKQTSGAFGGAFLMGMIAGLVASPCTSAPLSGALLYVAQSGDLITGALTLYLLALGMGIPLMLITLFGNKILPKSGEWMITVKQSFGFVMLALPVFLLSRILPEVWEPRLWALLATTFFIWFALQMPKNGIGHSVKILAFVCAMISVQPLQNLVWQDQFISQSAVKNTEVSHIKFQRIENLQELDEALAQNPHSIAMLDLYADWCVACKEFEKYTFSDEKVQNAFKNLLLLQVDMTQNSVENKAIMARYQVLGLPTILFLDPRGNELSGSRVSGFMDAETFSAWINKLNVK</sequence>
<dbReference type="InterPro" id="IPR028250">
    <property type="entry name" value="DsbDN"/>
</dbReference>
<evidence type="ECO:0000256" key="5">
    <source>
        <dbReference type="ARBA" id="ARBA00022519"/>
    </source>
</evidence>
<dbReference type="GO" id="GO:0005886">
    <property type="term" value="C:plasma membrane"/>
    <property type="evidence" value="ECO:0007669"/>
    <property type="project" value="UniProtKB-SubCell"/>
</dbReference>
<dbReference type="Proteomes" id="UP000188602">
    <property type="component" value="Unassembled WGS sequence"/>
</dbReference>
<feature type="chain" id="PRO_5013410033" description="Thiol:disulfide interchange protein DsbD" evidence="18">
    <location>
        <begin position="20"/>
        <end position="579"/>
    </location>
</feature>
<dbReference type="FunFam" id="3.40.30.10:FF:000116">
    <property type="entry name" value="Thiol:disulfide interchange protein DsbD"/>
    <property type="match status" value="1"/>
</dbReference>
<comment type="function">
    <text evidence="18">Required to facilitate the formation of correct disulfide bonds in some periplasmic proteins and for the assembly of the periplasmic c-type cytochromes. Acts by transferring electrons from cytoplasmic thioredoxin to the periplasm. This transfer involves a cascade of disulfide bond formation and reduction steps.</text>
</comment>
<evidence type="ECO:0000313" key="21">
    <source>
        <dbReference type="Proteomes" id="UP000188602"/>
    </source>
</evidence>
<keyword evidence="3 18" id="KW-0813">Transport</keyword>
<keyword evidence="5 18" id="KW-0997">Cell inner membrane</keyword>
<dbReference type="InterPro" id="IPR022910">
    <property type="entry name" value="Thiol_diS_interchange_DbsD"/>
</dbReference>
<dbReference type="InterPro" id="IPR003834">
    <property type="entry name" value="Cyt_c_assmbl_TM_dom"/>
</dbReference>
<evidence type="ECO:0000256" key="3">
    <source>
        <dbReference type="ARBA" id="ARBA00022448"/>
    </source>
</evidence>
<dbReference type="Pfam" id="PF11412">
    <property type="entry name" value="DsbD_N"/>
    <property type="match status" value="1"/>
</dbReference>
<feature type="transmembrane region" description="Helical" evidence="18">
    <location>
        <begin position="373"/>
        <end position="390"/>
    </location>
</feature>
<dbReference type="AlphaFoldDB" id="A0A1V3JTM8"/>
<keyword evidence="21" id="KW-1185">Reference proteome</keyword>
<dbReference type="Pfam" id="PF13899">
    <property type="entry name" value="Thioredoxin_7"/>
    <property type="match status" value="1"/>
</dbReference>
<feature type="transmembrane region" description="Helical" evidence="18">
    <location>
        <begin position="220"/>
        <end position="246"/>
    </location>
</feature>
<dbReference type="GO" id="GO:0017004">
    <property type="term" value="P:cytochrome complex assembly"/>
    <property type="evidence" value="ECO:0007669"/>
    <property type="project" value="UniProtKB-UniRule"/>
</dbReference>
<evidence type="ECO:0000313" key="20">
    <source>
        <dbReference type="EMBL" id="OOF60092.1"/>
    </source>
</evidence>
<name>A0A1V3JTM8_9PAST</name>
<dbReference type="PROSITE" id="PS00194">
    <property type="entry name" value="THIOREDOXIN_1"/>
    <property type="match status" value="1"/>
</dbReference>
<evidence type="ECO:0000256" key="11">
    <source>
        <dbReference type="ARBA" id="ARBA00023002"/>
    </source>
</evidence>
<feature type="transmembrane region" description="Helical" evidence="18">
    <location>
        <begin position="252"/>
        <end position="274"/>
    </location>
</feature>
<keyword evidence="8 18" id="KW-0201">Cytochrome c-type biogenesis</keyword>
<comment type="caution">
    <text evidence="20">The sequence shown here is derived from an EMBL/GenBank/DDBJ whole genome shotgun (WGS) entry which is preliminary data.</text>
</comment>
<evidence type="ECO:0000256" key="18">
    <source>
        <dbReference type="HAMAP-Rule" id="MF_00399"/>
    </source>
</evidence>
<evidence type="ECO:0000256" key="12">
    <source>
        <dbReference type="ARBA" id="ARBA00023027"/>
    </source>
</evidence>
<dbReference type="GO" id="GO:0045454">
    <property type="term" value="P:cell redox homeostasis"/>
    <property type="evidence" value="ECO:0007669"/>
    <property type="project" value="TreeGrafter"/>
</dbReference>
<keyword evidence="6 18" id="KW-0812">Transmembrane</keyword>
<comment type="catalytic activity">
    <reaction evidence="16 18">
        <text>[protein]-dithiol + NAD(+) = [protein]-disulfide + NADH + H(+)</text>
        <dbReference type="Rhea" id="RHEA:18749"/>
        <dbReference type="Rhea" id="RHEA-COMP:10593"/>
        <dbReference type="Rhea" id="RHEA-COMP:10594"/>
        <dbReference type="ChEBI" id="CHEBI:15378"/>
        <dbReference type="ChEBI" id="CHEBI:29950"/>
        <dbReference type="ChEBI" id="CHEBI:50058"/>
        <dbReference type="ChEBI" id="CHEBI:57540"/>
        <dbReference type="ChEBI" id="CHEBI:57945"/>
        <dbReference type="EC" id="1.8.1.8"/>
    </reaction>
</comment>
<keyword evidence="14 18" id="KW-1015">Disulfide bond</keyword>
<dbReference type="GO" id="GO:0009055">
    <property type="term" value="F:electron transfer activity"/>
    <property type="evidence" value="ECO:0007669"/>
    <property type="project" value="UniProtKB-UniRule"/>
</dbReference>
<evidence type="ECO:0000256" key="13">
    <source>
        <dbReference type="ARBA" id="ARBA00023136"/>
    </source>
</evidence>
<dbReference type="InterPro" id="IPR013766">
    <property type="entry name" value="Thioredoxin_domain"/>
</dbReference>
<feature type="domain" description="Thioredoxin" evidence="19">
    <location>
        <begin position="441"/>
        <end position="578"/>
    </location>
</feature>
<evidence type="ECO:0000256" key="8">
    <source>
        <dbReference type="ARBA" id="ARBA00022748"/>
    </source>
</evidence>
<keyword evidence="10 18" id="KW-1133">Transmembrane helix</keyword>
<keyword evidence="9 18" id="KW-0249">Electron transport</keyword>
<dbReference type="InterPro" id="IPR036249">
    <property type="entry name" value="Thioredoxin-like_sf"/>
</dbReference>
<reference evidence="20 21" key="1">
    <citation type="submission" date="2016-10" db="EMBL/GenBank/DDBJ databases">
        <title>Rodentibacter gen. nov. and new species.</title>
        <authorList>
            <person name="Christensen H."/>
        </authorList>
    </citation>
    <scope>NUCLEOTIDE SEQUENCE [LARGE SCALE GENOMIC DNA]</scope>
    <source>
        <strain evidence="20 21">Ac151</strain>
    </source>
</reference>
<dbReference type="STRING" id="1907939.BKL49_00975"/>
<evidence type="ECO:0000256" key="14">
    <source>
        <dbReference type="ARBA" id="ARBA00023157"/>
    </source>
</evidence>
<feature type="transmembrane region" description="Helical" evidence="18">
    <location>
        <begin position="174"/>
        <end position="199"/>
    </location>
</feature>
<keyword evidence="12 18" id="KW-0520">NAD</keyword>
<evidence type="ECO:0000256" key="16">
    <source>
        <dbReference type="ARBA" id="ARBA00047388"/>
    </source>
</evidence>
<dbReference type="InterPro" id="IPR035671">
    <property type="entry name" value="DsbD_gamma"/>
</dbReference>
<evidence type="ECO:0000259" key="19">
    <source>
        <dbReference type="PROSITE" id="PS51352"/>
    </source>
</evidence>
<feature type="disulfide bond" description="Redox-active" evidence="18">
    <location>
        <begin position="191"/>
        <end position="313"/>
    </location>
</feature>
<comment type="subcellular location">
    <subcellularLocation>
        <location evidence="1 18">Cell inner membrane</location>
        <topology evidence="1 18">Multi-pass membrane protein</topology>
    </subcellularLocation>
</comment>
<feature type="transmembrane region" description="Helical" evidence="18">
    <location>
        <begin position="396"/>
        <end position="413"/>
    </location>
</feature>
<keyword evidence="4 18" id="KW-1003">Cell membrane</keyword>
<evidence type="ECO:0000256" key="4">
    <source>
        <dbReference type="ARBA" id="ARBA00022475"/>
    </source>
</evidence>
<protein>
    <recommendedName>
        <fullName evidence="18">Thiol:disulfide interchange protein DsbD</fullName>
        <ecNumber evidence="18">1.8.1.8</ecNumber>
    </recommendedName>
    <alternativeName>
        <fullName evidence="18">Protein-disulfide reductase</fullName>
        <shortName evidence="18">Disulfide reductase</shortName>
    </alternativeName>
</protein>
<dbReference type="NCBIfam" id="NF001419">
    <property type="entry name" value="PRK00293.1"/>
    <property type="match status" value="1"/>
</dbReference>
<comment type="catalytic activity">
    <reaction evidence="17 18">
        <text>[protein]-dithiol + NADP(+) = [protein]-disulfide + NADPH + H(+)</text>
        <dbReference type="Rhea" id="RHEA:18753"/>
        <dbReference type="Rhea" id="RHEA-COMP:10593"/>
        <dbReference type="Rhea" id="RHEA-COMP:10594"/>
        <dbReference type="ChEBI" id="CHEBI:15378"/>
        <dbReference type="ChEBI" id="CHEBI:29950"/>
        <dbReference type="ChEBI" id="CHEBI:50058"/>
        <dbReference type="ChEBI" id="CHEBI:57783"/>
        <dbReference type="ChEBI" id="CHEBI:58349"/>
        <dbReference type="EC" id="1.8.1.8"/>
    </reaction>
</comment>
<keyword evidence="11 18" id="KW-0560">Oxidoreductase</keyword>
<accession>A0A1V3JTM8</accession>
<dbReference type="RefSeq" id="WP_077422807.1">
    <property type="nucleotide sequence ID" value="NZ_MLHQ01000002.1"/>
</dbReference>
<keyword evidence="13 18" id="KW-0472">Membrane</keyword>
<gene>
    <name evidence="18" type="primary">dsbD</name>
    <name evidence="20" type="ORF">BKL49_00975</name>
</gene>
<organism evidence="20 21">
    <name type="scientific">Rodentibacter myodis</name>
    <dbReference type="NCBI Taxonomy" id="1907939"/>
    <lineage>
        <taxon>Bacteria</taxon>
        <taxon>Pseudomonadati</taxon>
        <taxon>Pseudomonadota</taxon>
        <taxon>Gammaproteobacteria</taxon>
        <taxon>Pasteurellales</taxon>
        <taxon>Pasteurellaceae</taxon>
        <taxon>Rodentibacter</taxon>
    </lineage>
</organism>
<evidence type="ECO:0000256" key="10">
    <source>
        <dbReference type="ARBA" id="ARBA00022989"/>
    </source>
</evidence>
<dbReference type="Gene3D" id="2.60.40.1250">
    <property type="entry name" value="Thiol:disulfide interchange protein DsbD, N-terminal domain"/>
    <property type="match status" value="1"/>
</dbReference>
<dbReference type="GO" id="GO:0047134">
    <property type="term" value="F:protein-disulfide reductase [NAD(P)H] activity"/>
    <property type="evidence" value="ECO:0007669"/>
    <property type="project" value="UniProtKB-UniRule"/>
</dbReference>
<dbReference type="SUPFAM" id="SSF74863">
    <property type="entry name" value="Thiol:disulfide interchange protein DsbD, N-terminal domain (DsbD-alpha)"/>
    <property type="match status" value="1"/>
</dbReference>
<feature type="transmembrane region" description="Helical" evidence="18">
    <location>
        <begin position="295"/>
        <end position="325"/>
    </location>
</feature>
<evidence type="ECO:0000256" key="15">
    <source>
        <dbReference type="ARBA" id="ARBA00023284"/>
    </source>
</evidence>
<evidence type="ECO:0000256" key="9">
    <source>
        <dbReference type="ARBA" id="ARBA00022982"/>
    </source>
</evidence>
<dbReference type="InterPro" id="IPR036929">
    <property type="entry name" value="DsbDN_sf"/>
</dbReference>
<evidence type="ECO:0000256" key="1">
    <source>
        <dbReference type="ARBA" id="ARBA00004429"/>
    </source>
</evidence>
<dbReference type="PROSITE" id="PS51352">
    <property type="entry name" value="THIOREDOXIN_2"/>
    <property type="match status" value="1"/>
</dbReference>
<dbReference type="SUPFAM" id="SSF52833">
    <property type="entry name" value="Thioredoxin-like"/>
    <property type="match status" value="1"/>
</dbReference>
<evidence type="ECO:0000256" key="17">
    <source>
        <dbReference type="ARBA" id="ARBA00047804"/>
    </source>
</evidence>
<evidence type="ECO:0000256" key="6">
    <source>
        <dbReference type="ARBA" id="ARBA00022692"/>
    </source>
</evidence>